<sequence>MRFQTPLTYSVNQLKRCLEATLEVISQSDTHSPVRLVLTSSQDPFFHFSCDVTNNILATMCSKIFLDTLTCDGLGEYLRKLVTDIPECRSIRLTQSDPNEDAVFLISDRLDTQSFLRFTLPFRKASIETVATHLATQLEQTRTELTSTQATLQEYKARVEKESYNFTERLSAQQQELQTRGDESRSLKIRIGELENELQTEKAQRLTITQSLTDELGALKKVLIERTELQKAAETKAQELHSTLMDRDAELKLLRSEHAVVTDNLAARSAELEALKLEYKAMEGAYHEADRKLCQLSAQCTSFRDREETSVRYFQEKVEALERDKHELTESVAELREAAGVLSAELQQLSSDLHTTTYERDHARAELTEVVGALKEALERAEELASQVATLKTAEQLFQEQSRADKEKADKIGRALAVASKKYEDAQKKCEELTTRVRNLENQLSIATAMHGDELYNLVADEKPTKLTRRPDPTFALKEFTIPATILDKAVTKAAANMTLSPSPSSMSDALTPETRQLMQRLEKNKLGIQLPADTPTPYKEDRGRPPSAQRQLAATSAYLSTRLSPSAVSAVGRSSQPSVSETRKFEEAFERMVMKQLH</sequence>
<keyword evidence="4" id="KW-1185">Reference proteome</keyword>
<name>A0A4Z1TAJ4_GIAMU</name>
<feature type="compositionally biased region" description="Polar residues" evidence="2">
    <location>
        <begin position="564"/>
        <end position="581"/>
    </location>
</feature>
<keyword evidence="1" id="KW-0175">Coiled coil</keyword>
<feature type="coiled-coil region" evidence="1">
    <location>
        <begin position="272"/>
        <end position="450"/>
    </location>
</feature>
<dbReference type="AlphaFoldDB" id="A0A4Z1TAJ4"/>
<dbReference type="OrthoDB" id="10256260at2759"/>
<dbReference type="EMBL" id="VDLU01000001">
    <property type="protein sequence ID" value="TNJ29539.1"/>
    <property type="molecule type" value="Genomic_DNA"/>
</dbReference>
<dbReference type="Gene3D" id="1.10.287.1490">
    <property type="match status" value="1"/>
</dbReference>
<accession>A0A4Z1TAJ4</accession>
<feature type="region of interest" description="Disordered" evidence="2">
    <location>
        <begin position="564"/>
        <end position="583"/>
    </location>
</feature>
<evidence type="ECO:0000256" key="1">
    <source>
        <dbReference type="SAM" id="Coils"/>
    </source>
</evidence>
<feature type="region of interest" description="Disordered" evidence="2">
    <location>
        <begin position="524"/>
        <end position="557"/>
    </location>
</feature>
<comment type="caution">
    <text evidence="3">The sequence shown here is derived from an EMBL/GenBank/DDBJ whole genome shotgun (WGS) entry which is preliminary data.</text>
</comment>
<reference evidence="3 4" key="1">
    <citation type="submission" date="2019-05" db="EMBL/GenBank/DDBJ databases">
        <title>The compact genome of Giardia muris reveals important steps in the evolution of intestinal protozoan parasites.</title>
        <authorList>
            <person name="Xu F."/>
            <person name="Jimenez-Gonzalez A."/>
            <person name="Einarsson E."/>
            <person name="Astvaldsson A."/>
            <person name="Peirasmaki D."/>
            <person name="Eckmann L."/>
            <person name="Andersson J.O."/>
            <person name="Svard S.G."/>
            <person name="Jerlstrom-Hultqvist J."/>
        </authorList>
    </citation>
    <scope>NUCLEOTIDE SEQUENCE [LARGE SCALE GENOMIC DNA]</scope>
    <source>
        <strain evidence="3 4">Roberts-Thomson</strain>
    </source>
</reference>
<evidence type="ECO:0000313" key="3">
    <source>
        <dbReference type="EMBL" id="TNJ29539.1"/>
    </source>
</evidence>
<evidence type="ECO:0000256" key="2">
    <source>
        <dbReference type="SAM" id="MobiDB-lite"/>
    </source>
</evidence>
<dbReference type="VEuPathDB" id="GiardiaDB:GMRT_11667"/>
<evidence type="ECO:0000313" key="4">
    <source>
        <dbReference type="Proteomes" id="UP000315496"/>
    </source>
</evidence>
<protein>
    <submittedName>
        <fullName evidence="3">Uncharacterized protein</fullName>
    </submittedName>
</protein>
<gene>
    <name evidence="3" type="ORF">GMRT_11667</name>
</gene>
<organism evidence="3 4">
    <name type="scientific">Giardia muris</name>
    <dbReference type="NCBI Taxonomy" id="5742"/>
    <lineage>
        <taxon>Eukaryota</taxon>
        <taxon>Metamonada</taxon>
        <taxon>Diplomonadida</taxon>
        <taxon>Hexamitidae</taxon>
        <taxon>Giardiinae</taxon>
        <taxon>Giardia</taxon>
    </lineage>
</organism>
<dbReference type="Proteomes" id="UP000315496">
    <property type="component" value="Chromosome 1"/>
</dbReference>
<proteinExistence type="predicted"/>